<feature type="transmembrane region" description="Helical" evidence="5">
    <location>
        <begin position="12"/>
        <end position="33"/>
    </location>
</feature>
<feature type="transmembrane region" description="Helical" evidence="5">
    <location>
        <begin position="104"/>
        <end position="125"/>
    </location>
</feature>
<dbReference type="Proteomes" id="UP000077069">
    <property type="component" value="Unassembled WGS sequence"/>
</dbReference>
<keyword evidence="4 5" id="KW-0472">Membrane</keyword>
<protein>
    <submittedName>
        <fullName evidence="6">Amino acid transporter</fullName>
    </submittedName>
</protein>
<dbReference type="AlphaFoldDB" id="A0A177CQC9"/>
<evidence type="ECO:0000313" key="7">
    <source>
        <dbReference type="Proteomes" id="UP000077069"/>
    </source>
</evidence>
<feature type="transmembrane region" description="Helical" evidence="5">
    <location>
        <begin position="223"/>
        <end position="240"/>
    </location>
</feature>
<comment type="subcellular location">
    <subcellularLocation>
        <location evidence="1">Membrane</location>
        <topology evidence="1">Multi-pass membrane protein</topology>
    </subcellularLocation>
</comment>
<evidence type="ECO:0000256" key="1">
    <source>
        <dbReference type="ARBA" id="ARBA00004141"/>
    </source>
</evidence>
<dbReference type="GeneID" id="28757592"/>
<accession>A0A177CQC9</accession>
<evidence type="ECO:0000256" key="4">
    <source>
        <dbReference type="ARBA" id="ARBA00023136"/>
    </source>
</evidence>
<dbReference type="PIRSF" id="PIRSF006060">
    <property type="entry name" value="AA_transporter"/>
    <property type="match status" value="1"/>
</dbReference>
<reference evidence="6 7" key="1">
    <citation type="submission" date="2016-05" db="EMBL/GenBank/DDBJ databases">
        <title>Comparative analysis of secretome profiles of manganese(II)-oxidizing ascomycete fungi.</title>
        <authorList>
            <consortium name="DOE Joint Genome Institute"/>
            <person name="Zeiner C.A."/>
            <person name="Purvine S.O."/>
            <person name="Zink E.M."/>
            <person name="Wu S."/>
            <person name="Pasa-Tolic L."/>
            <person name="Chaput D.L."/>
            <person name="Haridas S."/>
            <person name="Grigoriev I.V."/>
            <person name="Santelli C.M."/>
            <person name="Hansel C.M."/>
        </authorList>
    </citation>
    <scope>NUCLEOTIDE SEQUENCE [LARGE SCALE GENOMIC DNA]</scope>
    <source>
        <strain evidence="6 7">AP3s5-JAC2a</strain>
    </source>
</reference>
<name>A0A177CQC9_9PLEO</name>
<feature type="transmembrane region" description="Helical" evidence="5">
    <location>
        <begin position="45"/>
        <end position="67"/>
    </location>
</feature>
<feature type="transmembrane region" description="Helical" evidence="5">
    <location>
        <begin position="261"/>
        <end position="285"/>
    </location>
</feature>
<dbReference type="OrthoDB" id="5982228at2759"/>
<dbReference type="Pfam" id="PF13520">
    <property type="entry name" value="AA_permease_2"/>
    <property type="match status" value="1"/>
</dbReference>
<dbReference type="PANTHER" id="PTHR11785:SF382">
    <property type="entry name" value="LOW-AFFINITY METHIONINE PERMEASE"/>
    <property type="match status" value="1"/>
</dbReference>
<dbReference type="RefSeq" id="XP_018039523.1">
    <property type="nucleotide sequence ID" value="XM_018174106.1"/>
</dbReference>
<gene>
    <name evidence="6" type="ORF">CC84DRAFT_1085546</name>
</gene>
<dbReference type="InParanoid" id="A0A177CQC9"/>
<feature type="transmembrane region" description="Helical" evidence="5">
    <location>
        <begin position="315"/>
        <end position="335"/>
    </location>
</feature>
<keyword evidence="7" id="KW-1185">Reference proteome</keyword>
<dbReference type="EMBL" id="KV441550">
    <property type="protein sequence ID" value="OAG09158.1"/>
    <property type="molecule type" value="Genomic_DNA"/>
</dbReference>
<evidence type="ECO:0000313" key="6">
    <source>
        <dbReference type="EMBL" id="OAG09158.1"/>
    </source>
</evidence>
<dbReference type="InterPro" id="IPR002293">
    <property type="entry name" value="AA/rel_permease1"/>
</dbReference>
<dbReference type="Gene3D" id="1.20.1740.10">
    <property type="entry name" value="Amino acid/polyamine transporter I"/>
    <property type="match status" value="1"/>
</dbReference>
<keyword evidence="2 5" id="KW-0812">Transmembrane</keyword>
<organism evidence="6 7">
    <name type="scientific">Paraphaeosphaeria sporulosa</name>
    <dbReference type="NCBI Taxonomy" id="1460663"/>
    <lineage>
        <taxon>Eukaryota</taxon>
        <taxon>Fungi</taxon>
        <taxon>Dikarya</taxon>
        <taxon>Ascomycota</taxon>
        <taxon>Pezizomycotina</taxon>
        <taxon>Dothideomycetes</taxon>
        <taxon>Pleosporomycetidae</taxon>
        <taxon>Pleosporales</taxon>
        <taxon>Massarineae</taxon>
        <taxon>Didymosphaeriaceae</taxon>
        <taxon>Paraphaeosphaeria</taxon>
    </lineage>
</organism>
<feature type="transmembrane region" description="Helical" evidence="5">
    <location>
        <begin position="391"/>
        <end position="411"/>
    </location>
</feature>
<evidence type="ECO:0000256" key="2">
    <source>
        <dbReference type="ARBA" id="ARBA00022692"/>
    </source>
</evidence>
<dbReference type="PANTHER" id="PTHR11785">
    <property type="entry name" value="AMINO ACID TRANSPORTER"/>
    <property type="match status" value="1"/>
</dbReference>
<feature type="transmembrane region" description="Helical" evidence="5">
    <location>
        <begin position="423"/>
        <end position="442"/>
    </location>
</feature>
<dbReference type="GO" id="GO:0016020">
    <property type="term" value="C:membrane"/>
    <property type="evidence" value="ECO:0007669"/>
    <property type="project" value="UniProtKB-SubCell"/>
</dbReference>
<dbReference type="InterPro" id="IPR050598">
    <property type="entry name" value="AminoAcid_Transporter"/>
</dbReference>
<feature type="transmembrane region" description="Helical" evidence="5">
    <location>
        <begin position="169"/>
        <end position="192"/>
    </location>
</feature>
<keyword evidence="3 5" id="KW-1133">Transmembrane helix</keyword>
<dbReference type="STRING" id="1460663.A0A177CQC9"/>
<proteinExistence type="predicted"/>
<sequence>MRKEYTPSRQEKLRSFTVMCLIFNRSIGSGIFVTPAKILRATQSVGINIIFWAVGGFITICGILVWLEFGLSIPREHVDGKDRAVPRSGGEKNYLEWVLRKPKFLATCMYGIAFVILGNLSGNAVAFGRYVLLAAGHEDPGKGPVIGIAIGALTVVALLHAISRRGGIVVNNCFAVLKIGILLTIIILGFTVQGGKNFNSEGARSHGSTFKPGDTFSDPSRALASYTTTFLYVLYTYSGFEQPFYVLSEVHRPRKYFARAVVSALAILTLLFVLVNIAYMCVIPLDFILDPKNASTDITSMFFELVFGNDTAKRIMQALVAFSILGNLIVMTFTATRVKQEIAKEGILPKSLWLATSRTTPTAKLLNRITKNEVNGGGATDGDEHLEQSPMAALGLHWVSSVFLLAVTSALKVDDSYNFLVSLYAYVLISLMGFCTSLGLLYSKYIRKDFLSQQPPLGGPAAAMIYW</sequence>
<dbReference type="GO" id="GO:0015179">
    <property type="term" value="F:L-amino acid transmembrane transporter activity"/>
    <property type="evidence" value="ECO:0007669"/>
    <property type="project" value="TreeGrafter"/>
</dbReference>
<evidence type="ECO:0000256" key="5">
    <source>
        <dbReference type="SAM" id="Phobius"/>
    </source>
</evidence>
<evidence type="ECO:0000256" key="3">
    <source>
        <dbReference type="ARBA" id="ARBA00022989"/>
    </source>
</evidence>
<feature type="transmembrane region" description="Helical" evidence="5">
    <location>
        <begin position="145"/>
        <end position="162"/>
    </location>
</feature>